<gene>
    <name evidence="7" type="ORF">NAV_LOCUS10232</name>
</gene>
<organism evidence="7 8">
    <name type="scientific">Acanthocheilonema viteae</name>
    <name type="common">Filarial nematode worm</name>
    <name type="synonym">Dipetalonema viteae</name>
    <dbReference type="NCBI Taxonomy" id="6277"/>
    <lineage>
        <taxon>Eukaryota</taxon>
        <taxon>Metazoa</taxon>
        <taxon>Ecdysozoa</taxon>
        <taxon>Nematoda</taxon>
        <taxon>Chromadorea</taxon>
        <taxon>Rhabditida</taxon>
        <taxon>Spirurina</taxon>
        <taxon>Spiruromorpha</taxon>
        <taxon>Filarioidea</taxon>
        <taxon>Onchocercidae</taxon>
        <taxon>Acanthocheilonema</taxon>
    </lineage>
</organism>
<dbReference type="OrthoDB" id="6774217at2759"/>
<evidence type="ECO:0000313" key="8">
    <source>
        <dbReference type="Proteomes" id="UP000276991"/>
    </source>
</evidence>
<proteinExistence type="predicted"/>
<evidence type="ECO:0000259" key="6">
    <source>
        <dbReference type="Pfam" id="PF00945"/>
    </source>
</evidence>
<evidence type="ECO:0000256" key="2">
    <source>
        <dbReference type="ARBA" id="ARBA00004328"/>
    </source>
</evidence>
<evidence type="ECO:0000256" key="3">
    <source>
        <dbReference type="ARBA" id="ARBA00022884"/>
    </source>
</evidence>
<evidence type="ECO:0000313" key="7">
    <source>
        <dbReference type="EMBL" id="VBB35441.1"/>
    </source>
</evidence>
<dbReference type="GO" id="GO:1990904">
    <property type="term" value="C:ribonucleoprotein complex"/>
    <property type="evidence" value="ECO:0007669"/>
    <property type="project" value="UniProtKB-KW"/>
</dbReference>
<keyword evidence="5" id="KW-0687">Ribonucleoprotein</keyword>
<dbReference type="GO" id="GO:0030430">
    <property type="term" value="C:host cell cytoplasm"/>
    <property type="evidence" value="ECO:0007669"/>
    <property type="project" value="UniProtKB-SubCell"/>
</dbReference>
<dbReference type="EMBL" id="UPTC01005939">
    <property type="protein sequence ID" value="VBB35441.1"/>
    <property type="molecule type" value="Genomic_DNA"/>
</dbReference>
<dbReference type="Pfam" id="PF00945">
    <property type="entry name" value="Rhabdo_ncap"/>
    <property type="match status" value="1"/>
</dbReference>
<comment type="subcellular location">
    <subcellularLocation>
        <location evidence="1">Host cytoplasm</location>
    </subcellularLocation>
    <subcellularLocation>
        <location evidence="2">Virion</location>
    </subcellularLocation>
</comment>
<dbReference type="InterPro" id="IPR000448">
    <property type="entry name" value="Rhabdo_ncapsid"/>
</dbReference>
<name>A0A498SUM1_ACAVI</name>
<keyword evidence="4" id="KW-1035">Host cytoplasm</keyword>
<dbReference type="InterPro" id="IPR035961">
    <property type="entry name" value="Rhabdovirus_nucleoprotein-like"/>
</dbReference>
<keyword evidence="8" id="KW-1185">Reference proteome</keyword>
<dbReference type="GO" id="GO:0003723">
    <property type="term" value="F:RNA binding"/>
    <property type="evidence" value="ECO:0007669"/>
    <property type="project" value="UniProtKB-KW"/>
</dbReference>
<evidence type="ECO:0000256" key="5">
    <source>
        <dbReference type="ARBA" id="ARBA00023274"/>
    </source>
</evidence>
<dbReference type="SUPFAM" id="SSF140809">
    <property type="entry name" value="Rhabdovirus nucleoprotein-like"/>
    <property type="match status" value="1"/>
</dbReference>
<dbReference type="AlphaFoldDB" id="A0A498SUM1"/>
<accession>A0A498SUM1</accession>
<dbReference type="Gene3D" id="1.10.3610.10">
    <property type="entry name" value="Nucleoprotein"/>
    <property type="match status" value="1"/>
</dbReference>
<evidence type="ECO:0000256" key="1">
    <source>
        <dbReference type="ARBA" id="ARBA00004192"/>
    </source>
</evidence>
<feature type="domain" description="Rhabdovirus nucleocapsid" evidence="6">
    <location>
        <begin position="154"/>
        <end position="379"/>
    </location>
</feature>
<dbReference type="InterPro" id="IPR023330">
    <property type="entry name" value="Rhabdovirus_ncapsid_N"/>
</dbReference>
<dbReference type="Proteomes" id="UP000276991">
    <property type="component" value="Unassembled WGS sequence"/>
</dbReference>
<protein>
    <recommendedName>
        <fullName evidence="6">Rhabdovirus nucleocapsid domain-containing protein</fullName>
    </recommendedName>
</protein>
<dbReference type="InterPro" id="IPR023331">
    <property type="entry name" value="Rhabdovirus_ncapsid_C"/>
</dbReference>
<sequence>DDDDEQAIKQFKKGIIMQNGRYQVRWPWKDSLQKLSNNYGMCLGRLKNLVKRLQFKAILPLYDETIRTQLKNEIIEEVDSNDEVGFNTEITIDSKEIEQMANFAGFVVYDAVTGASGTLSKAGLAPRVDYLGELLKKPTIEIKSYCDNPEGFELARSILSGNIPPTTESELATAYIAKVMESVTGTVEEDWKSYSVVIGYKGEKITPLSLLDVKKVEGEIKGQRVDTMEQVNELAVAAKALMVYRMAHAPVNQTGYKTELGRRLGEVFMMPPFNLEATAGVMNVPHWIQDPNYCMLVAAVDMFFRKFTNHKLEKLRACTLGSFMKDCVMLTSLNQASQALGLKPAILVQYIYSPQVADDVRRIIGGPPTEEKNEDFSYF</sequence>
<reference evidence="7 8" key="1">
    <citation type="submission" date="2018-08" db="EMBL/GenBank/DDBJ databases">
        <authorList>
            <person name="Laetsch R D."/>
            <person name="Stevens L."/>
            <person name="Kumar S."/>
            <person name="Blaxter L. M."/>
        </authorList>
    </citation>
    <scope>NUCLEOTIDE SEQUENCE [LARGE SCALE GENOMIC DNA]</scope>
</reference>
<keyword evidence="3" id="KW-0694">RNA-binding</keyword>
<feature type="non-terminal residue" evidence="7">
    <location>
        <position position="1"/>
    </location>
</feature>
<evidence type="ECO:0000256" key="4">
    <source>
        <dbReference type="ARBA" id="ARBA00023200"/>
    </source>
</evidence>
<dbReference type="Gene3D" id="1.10.3570.10">
    <property type="entry name" value="Rhabdovirus nucleocapsid protein like domain"/>
    <property type="match status" value="1"/>
</dbReference>